<keyword evidence="4" id="KW-0804">Transcription</keyword>
<comment type="subcellular location">
    <subcellularLocation>
        <location evidence="1 6">Nucleus</location>
    </subcellularLocation>
</comment>
<dbReference type="InterPro" id="IPR007604">
    <property type="entry name" value="CP2"/>
</dbReference>
<evidence type="ECO:0000256" key="6">
    <source>
        <dbReference type="PROSITE-ProRule" id="PRU01313"/>
    </source>
</evidence>
<dbReference type="InterPro" id="IPR057520">
    <property type="entry name" value="GRHL1/CP2_C"/>
</dbReference>
<proteinExistence type="predicted"/>
<evidence type="ECO:0000259" key="7">
    <source>
        <dbReference type="PROSITE" id="PS51968"/>
    </source>
</evidence>
<dbReference type="PANTHER" id="PTHR11037">
    <property type="entry name" value="TRANSCRIPTION FACTOR CP2"/>
    <property type="match status" value="1"/>
</dbReference>
<protein>
    <recommendedName>
        <fullName evidence="7">Grh/CP2 DB domain-containing protein</fullName>
    </recommendedName>
</protein>
<accession>A0A9D3SYA8</accession>
<comment type="caution">
    <text evidence="8">The sequence shown here is derived from an EMBL/GenBank/DDBJ whole genome shotgun (WGS) entry which is preliminary data.</text>
</comment>
<organism evidence="8 9">
    <name type="scientific">Megalops atlanticus</name>
    <name type="common">Tarpon</name>
    <name type="synonym">Clupea gigantea</name>
    <dbReference type="NCBI Taxonomy" id="7932"/>
    <lineage>
        <taxon>Eukaryota</taxon>
        <taxon>Metazoa</taxon>
        <taxon>Chordata</taxon>
        <taxon>Craniata</taxon>
        <taxon>Vertebrata</taxon>
        <taxon>Euteleostomi</taxon>
        <taxon>Actinopterygii</taxon>
        <taxon>Neopterygii</taxon>
        <taxon>Teleostei</taxon>
        <taxon>Elopiformes</taxon>
        <taxon>Megalopidae</taxon>
        <taxon>Megalops</taxon>
    </lineage>
</organism>
<evidence type="ECO:0000256" key="1">
    <source>
        <dbReference type="ARBA" id="ARBA00004123"/>
    </source>
</evidence>
<keyword evidence="2" id="KW-0805">Transcription regulation</keyword>
<dbReference type="Proteomes" id="UP001046870">
    <property type="component" value="Chromosome 18"/>
</dbReference>
<dbReference type="GO" id="GO:0000978">
    <property type="term" value="F:RNA polymerase II cis-regulatory region sequence-specific DNA binding"/>
    <property type="evidence" value="ECO:0007669"/>
    <property type="project" value="TreeGrafter"/>
</dbReference>
<evidence type="ECO:0000256" key="3">
    <source>
        <dbReference type="ARBA" id="ARBA00023125"/>
    </source>
</evidence>
<dbReference type="PROSITE" id="PS51968">
    <property type="entry name" value="GRH_CP2_DB"/>
    <property type="match status" value="1"/>
</dbReference>
<dbReference type="InterPro" id="IPR040167">
    <property type="entry name" value="TF_CP2-like"/>
</dbReference>
<dbReference type="PANTHER" id="PTHR11037:SF16">
    <property type="entry name" value="GRAINYHEAD-LIKE PROTEIN 1 HOMOLOG"/>
    <property type="match status" value="1"/>
</dbReference>
<dbReference type="AlphaFoldDB" id="A0A9D3SYA8"/>
<dbReference type="GO" id="GO:0005634">
    <property type="term" value="C:nucleus"/>
    <property type="evidence" value="ECO:0007669"/>
    <property type="project" value="UniProtKB-SubCell"/>
</dbReference>
<dbReference type="Pfam" id="PF04516">
    <property type="entry name" value="CP2"/>
    <property type="match status" value="1"/>
</dbReference>
<keyword evidence="9" id="KW-1185">Reference proteome</keyword>
<evidence type="ECO:0000256" key="5">
    <source>
        <dbReference type="ARBA" id="ARBA00023242"/>
    </source>
</evidence>
<keyword evidence="3 6" id="KW-0238">DNA-binding</keyword>
<dbReference type="Pfam" id="PF25416">
    <property type="entry name" value="GRHL1_C"/>
    <property type="match status" value="1"/>
</dbReference>
<evidence type="ECO:0000256" key="2">
    <source>
        <dbReference type="ARBA" id="ARBA00023015"/>
    </source>
</evidence>
<feature type="domain" description="Grh/CP2 DB" evidence="7">
    <location>
        <begin position="210"/>
        <end position="439"/>
    </location>
</feature>
<evidence type="ECO:0000256" key="4">
    <source>
        <dbReference type="ARBA" id="ARBA00023163"/>
    </source>
</evidence>
<dbReference type="EMBL" id="JAFDVH010000018">
    <property type="protein sequence ID" value="KAG7460607.1"/>
    <property type="molecule type" value="Genomic_DNA"/>
</dbReference>
<evidence type="ECO:0000313" key="8">
    <source>
        <dbReference type="EMBL" id="KAG7460607.1"/>
    </source>
</evidence>
<keyword evidence="5 6" id="KW-0539">Nucleus</keyword>
<name>A0A9D3SYA8_MEGAT</name>
<dbReference type="GO" id="GO:0001228">
    <property type="term" value="F:DNA-binding transcription activator activity, RNA polymerase II-specific"/>
    <property type="evidence" value="ECO:0007669"/>
    <property type="project" value="TreeGrafter"/>
</dbReference>
<evidence type="ECO:0000313" key="9">
    <source>
        <dbReference type="Proteomes" id="UP001046870"/>
    </source>
</evidence>
<reference evidence="8" key="1">
    <citation type="submission" date="2021-01" db="EMBL/GenBank/DDBJ databases">
        <authorList>
            <person name="Zahm M."/>
            <person name="Roques C."/>
            <person name="Cabau C."/>
            <person name="Klopp C."/>
            <person name="Donnadieu C."/>
            <person name="Jouanno E."/>
            <person name="Lampietro C."/>
            <person name="Louis A."/>
            <person name="Herpin A."/>
            <person name="Echchiki A."/>
            <person name="Berthelot C."/>
            <person name="Parey E."/>
            <person name="Roest-Crollius H."/>
            <person name="Braasch I."/>
            <person name="Postlethwait J."/>
            <person name="Bobe J."/>
            <person name="Montfort J."/>
            <person name="Bouchez O."/>
            <person name="Begum T."/>
            <person name="Mejri S."/>
            <person name="Adams A."/>
            <person name="Chen W.-J."/>
            <person name="Guiguen Y."/>
        </authorList>
    </citation>
    <scope>NUCLEOTIDE SEQUENCE</scope>
    <source>
        <strain evidence="8">YG-15Mar2019-1</strain>
        <tissue evidence="8">Brain</tissue>
    </source>
</reference>
<gene>
    <name evidence="8" type="ORF">MATL_G00200580</name>
</gene>
<sequence>MSQDHSSEVCGGGQRQVCAGEGEAWPSFPESPLTAASRAMMSVIGDEDSAAALGLLYNDHKVPLEGRTAVNALSSSTDPSKSFRNLSAPWQEVGVVMMDSRLQVLRGAPFGTVTPGEQQCQGRRGPLPVPDPCPAASTLPYQPKTESVSPGFPRAHCSQPAGHALPVTHRPLSSNALSHTPDPALPDRSQQVLPFPGDLALHLVSSPFHTVFSHNYEYTLEALTSLRHKSGGEPITYLNKGQFYPINLRELGSGQVLPDPISKARSVVMLVFGEEKSREEQLKHWRYWHSRQHTAKQRCIDIADSKGSFGAISNVEEIAYNAVSFSWDTREEVQIFVSVNCLSTDFSSQKGVRGLPLSLQIDSYSSGSSRPAHRACCRIKVFCDKGAERKIRHEERKQAPGRGRDAVASLPARQSLLKRAGVTVFREMSDRQTQPVLFVPDVLFPGQPHHPCLPEDGEEGSDLKRSLLSAEDDFDCVPGKLARTDSAKKVLLYVQKDTEEVFDALMLNTPTLTGLVEAISDKYKVPFEKVDKVYKRCRKGILVNMDDNIIQHYSNEDAFRIHVEEQQGVYRLTLTEI</sequence>
<dbReference type="OrthoDB" id="7680836at2759"/>